<evidence type="ECO:0000313" key="2">
    <source>
        <dbReference type="EMBL" id="VAW30255.1"/>
    </source>
</evidence>
<protein>
    <recommendedName>
        <fullName evidence="1">Baseplate protein J-like barrel domain-containing protein</fullName>
    </recommendedName>
</protein>
<feature type="domain" description="Baseplate protein J-like barrel" evidence="1">
    <location>
        <begin position="174"/>
        <end position="257"/>
    </location>
</feature>
<dbReference type="InterPro" id="IPR052399">
    <property type="entry name" value="Phage_Baseplate_Assmbl_Protein"/>
</dbReference>
<dbReference type="Pfam" id="PF04865">
    <property type="entry name" value="Baseplate_J"/>
    <property type="match status" value="1"/>
</dbReference>
<dbReference type="AlphaFoldDB" id="A0A3B0UGV4"/>
<organism evidence="2">
    <name type="scientific">hydrothermal vent metagenome</name>
    <dbReference type="NCBI Taxonomy" id="652676"/>
    <lineage>
        <taxon>unclassified sequences</taxon>
        <taxon>metagenomes</taxon>
        <taxon>ecological metagenomes</taxon>
    </lineage>
</organism>
<accession>A0A3B0UGV4</accession>
<sequence>MNEKSVTLIERPYQEIIDDILIAIVGGVVNEPIIFDIKSDLYALAEPAQDIRGITGTAKGEHHTFLKEIDFLFNPNGNAVEWDSNGTLPDDNSTFRVDYFRENGRSPLSDINVGSVTRTLSEAIGREITTVYEQINLAYKSGFIDTAEKRSLELVVSILKITRKTKDFTIGLATFFREAGSIGNITIPEGTLLSTAKGEVTFETTQPRTLQQGQARIDAPIRATEAFKGKAGKADAGAINQLFQPIVGISRVTNFDDMFLGAEDETDEELRLRAKAALQALGKATLAALRRVIFEGRGTLTEVWDPNSPADHRSELGSVTLLVEAEPERFPSLNAAVQETRAAGVQATLVSRYIYFKPRIFATIGSGLTAAGKLQVGDEVKAALQSYVDGLSSGDPAEGAALLEAIEGVDDVSKAQIVDVVVWRSDLSRPGAETLVDTIVTAVQGVGADDKALREAIASAVSETPPLVPTSTRIPDRSLLQGAAGQQATDEEIEAGEFQVVAQIGGEAWWVVLDVEAADIVLQEQES</sequence>
<reference evidence="2" key="1">
    <citation type="submission" date="2018-06" db="EMBL/GenBank/DDBJ databases">
        <authorList>
            <person name="Zhirakovskaya E."/>
        </authorList>
    </citation>
    <scope>NUCLEOTIDE SEQUENCE</scope>
</reference>
<evidence type="ECO:0000259" key="1">
    <source>
        <dbReference type="Pfam" id="PF04865"/>
    </source>
</evidence>
<gene>
    <name evidence="2" type="ORF">MNBD_CHLOROFLEXI01-3943</name>
</gene>
<dbReference type="PANTHER" id="PTHR37829:SF3">
    <property type="entry name" value="PROTEIN JAYE-RELATED"/>
    <property type="match status" value="1"/>
</dbReference>
<dbReference type="EMBL" id="UOEU01000038">
    <property type="protein sequence ID" value="VAW30255.1"/>
    <property type="molecule type" value="Genomic_DNA"/>
</dbReference>
<proteinExistence type="predicted"/>
<dbReference type="InterPro" id="IPR006949">
    <property type="entry name" value="Barrel_Baseplate_J-like"/>
</dbReference>
<name>A0A3B0UGV4_9ZZZZ</name>
<dbReference type="PANTHER" id="PTHR37829">
    <property type="entry name" value="PHAGE-LIKE ELEMENT PBSX PROTEIN XKDT"/>
    <property type="match status" value="1"/>
</dbReference>